<evidence type="ECO:0000313" key="2">
    <source>
        <dbReference type="Proteomes" id="UP000789706"/>
    </source>
</evidence>
<dbReference type="EMBL" id="CAJVPK010005085">
    <property type="protein sequence ID" value="CAG8641716.1"/>
    <property type="molecule type" value="Genomic_DNA"/>
</dbReference>
<evidence type="ECO:0000313" key="1">
    <source>
        <dbReference type="EMBL" id="CAG8641716.1"/>
    </source>
</evidence>
<name>A0A9N9GXF9_9GLOM</name>
<gene>
    <name evidence="1" type="ORF">DEBURN_LOCUS11182</name>
</gene>
<feature type="non-terminal residue" evidence="1">
    <location>
        <position position="131"/>
    </location>
</feature>
<sequence length="131" mass="15338">CKFQDPNVHNCDDSNLYSCSNCVAVSSSIDSGNKNINRFIKNTQTSTEKYLEWVPFKEFNDLKKIGQDEIKEYLPDKYDIWLEFKKAEDKRLEVIKSKKPFVKNPGYEHPNSRYYSKLLNPMLESINSTIT</sequence>
<reference evidence="1" key="1">
    <citation type="submission" date="2021-06" db="EMBL/GenBank/DDBJ databases">
        <authorList>
            <person name="Kallberg Y."/>
            <person name="Tangrot J."/>
            <person name="Rosling A."/>
        </authorList>
    </citation>
    <scope>NUCLEOTIDE SEQUENCE</scope>
    <source>
        <strain evidence="1">AZ414A</strain>
    </source>
</reference>
<dbReference type="AlphaFoldDB" id="A0A9N9GXF9"/>
<organism evidence="1 2">
    <name type="scientific">Diversispora eburnea</name>
    <dbReference type="NCBI Taxonomy" id="1213867"/>
    <lineage>
        <taxon>Eukaryota</taxon>
        <taxon>Fungi</taxon>
        <taxon>Fungi incertae sedis</taxon>
        <taxon>Mucoromycota</taxon>
        <taxon>Glomeromycotina</taxon>
        <taxon>Glomeromycetes</taxon>
        <taxon>Diversisporales</taxon>
        <taxon>Diversisporaceae</taxon>
        <taxon>Diversispora</taxon>
    </lineage>
</organism>
<protein>
    <submittedName>
        <fullName evidence="1">8050_t:CDS:1</fullName>
    </submittedName>
</protein>
<comment type="caution">
    <text evidence="1">The sequence shown here is derived from an EMBL/GenBank/DDBJ whole genome shotgun (WGS) entry which is preliminary data.</text>
</comment>
<dbReference type="Proteomes" id="UP000789706">
    <property type="component" value="Unassembled WGS sequence"/>
</dbReference>
<accession>A0A9N9GXF9</accession>
<proteinExistence type="predicted"/>
<feature type="non-terminal residue" evidence="1">
    <location>
        <position position="1"/>
    </location>
</feature>
<dbReference type="OrthoDB" id="10615939at2759"/>
<keyword evidence="2" id="KW-1185">Reference proteome</keyword>